<dbReference type="Proteomes" id="UP000060487">
    <property type="component" value="Unassembled WGS sequence"/>
</dbReference>
<dbReference type="PANTHER" id="PTHR35562">
    <property type="entry name" value="DNA ENDONUCLEASE SMRA-RELATED"/>
    <property type="match status" value="1"/>
</dbReference>
<evidence type="ECO:0000313" key="3">
    <source>
        <dbReference type="Proteomes" id="UP000060487"/>
    </source>
</evidence>
<dbReference type="EMBL" id="LNQR01000021">
    <property type="protein sequence ID" value="KWT92700.1"/>
    <property type="molecule type" value="Genomic_DNA"/>
</dbReference>
<evidence type="ECO:0000313" key="2">
    <source>
        <dbReference type="EMBL" id="KWT92700.1"/>
    </source>
</evidence>
<feature type="domain" description="Smr" evidence="1">
    <location>
        <begin position="128"/>
        <end position="210"/>
    </location>
</feature>
<dbReference type="InterPro" id="IPR036063">
    <property type="entry name" value="Smr_dom_sf"/>
</dbReference>
<evidence type="ECO:0000259" key="1">
    <source>
        <dbReference type="PROSITE" id="PS50828"/>
    </source>
</evidence>
<sequence length="210" mass="23776">MSGRLTYRPFESLVKITIEEEKTNPEPELTDIDYFAAAMERVREIREFREIPYSVPSVTAQAQSPSNDLEAQETLVKIIAGKSPIEIRNTQEYVEWAETGRGEGCNPAARKDLLNRLHRGVFSVQDYVDLHGYTLEEAEIITVEFIVESVRRRFRCVKIIHGRGLRSPSGPVLKDALIKWLTGRMRKHIKAFATARGCDGGLGAVYVLLK</sequence>
<dbReference type="InterPro" id="IPR002625">
    <property type="entry name" value="Smr_dom"/>
</dbReference>
<dbReference type="SMART" id="SM00463">
    <property type="entry name" value="SMR"/>
    <property type="match status" value="1"/>
</dbReference>
<organism evidence="2 3">
    <name type="scientific">Candidatus Magnetominusculus xianensis</name>
    <dbReference type="NCBI Taxonomy" id="1748249"/>
    <lineage>
        <taxon>Bacteria</taxon>
        <taxon>Pseudomonadati</taxon>
        <taxon>Nitrospirota</taxon>
        <taxon>Nitrospiria</taxon>
        <taxon>Nitrospirales</taxon>
        <taxon>Nitrospiraceae</taxon>
        <taxon>Candidatus Magnetominusculus</taxon>
    </lineage>
</organism>
<dbReference type="PROSITE" id="PS50828">
    <property type="entry name" value="SMR"/>
    <property type="match status" value="1"/>
</dbReference>
<dbReference type="PANTHER" id="PTHR35562:SF2">
    <property type="entry name" value="DNA ENDONUCLEASE SMRA-RELATED"/>
    <property type="match status" value="1"/>
</dbReference>
<keyword evidence="3" id="KW-1185">Reference proteome</keyword>
<dbReference type="Gene3D" id="3.30.1370.110">
    <property type="match status" value="1"/>
</dbReference>
<dbReference type="SUPFAM" id="SSF160443">
    <property type="entry name" value="SMR domain-like"/>
    <property type="match status" value="1"/>
</dbReference>
<gene>
    <name evidence="2" type="ORF">ASN18_0531</name>
</gene>
<dbReference type="Pfam" id="PF01713">
    <property type="entry name" value="Smr"/>
    <property type="match status" value="1"/>
</dbReference>
<name>A0ABR5SIH3_9BACT</name>
<protein>
    <submittedName>
        <fullName evidence="2">Smr protein/MutS2-like protein</fullName>
    </submittedName>
</protein>
<reference evidence="2 3" key="1">
    <citation type="submission" date="2015-11" db="EMBL/GenBank/DDBJ databases">
        <authorList>
            <person name="Lin W."/>
        </authorList>
    </citation>
    <scope>NUCLEOTIDE SEQUENCE [LARGE SCALE GENOMIC DNA]</scope>
    <source>
        <strain evidence="2 3">HCH-1</strain>
    </source>
</reference>
<accession>A0ABR5SIH3</accession>
<comment type="caution">
    <text evidence="2">The sequence shown here is derived from an EMBL/GenBank/DDBJ whole genome shotgun (WGS) entry which is preliminary data.</text>
</comment>
<dbReference type="RefSeq" id="WP_085051059.1">
    <property type="nucleotide sequence ID" value="NZ_LNQR01000021.1"/>
</dbReference>
<proteinExistence type="predicted"/>